<sequence length="273" mass="30597">MMNISREDVVAMRDMSYTKKLKLLGSPVLSIKVGRLMPAQATFAVPSKLLQYYCTGAPDTGEESQSIVMDHVWPIVMSTFLNNLLTGNFVPQREDYINNLKGPMGYMQGMVPALQPETDFQLITAVCSLGYMLGVKGDGMDFAIQKYLKPLIYSQSARDNIISTAGVETLFKLTRSSSTAIQGIDIEEFKLLIIRSLAPQLASIMLSKSATQRGLARRKPEIFKFQTLYDTIPEFKAMMDVACQEILFMQVVVGKDIWSRDLINGNKFCVFRN</sequence>
<organism evidence="1 2">
    <name type="scientific">Botrytis tulipae</name>
    <dbReference type="NCBI Taxonomy" id="87230"/>
    <lineage>
        <taxon>Eukaryota</taxon>
        <taxon>Fungi</taxon>
        <taxon>Dikarya</taxon>
        <taxon>Ascomycota</taxon>
        <taxon>Pezizomycotina</taxon>
        <taxon>Leotiomycetes</taxon>
        <taxon>Helotiales</taxon>
        <taxon>Sclerotiniaceae</taxon>
        <taxon>Botrytis</taxon>
    </lineage>
</organism>
<reference evidence="1 2" key="1">
    <citation type="submission" date="2017-12" db="EMBL/GenBank/DDBJ databases">
        <title>Comparative genomics of Botrytis spp.</title>
        <authorList>
            <person name="Valero-Jimenez C.A."/>
            <person name="Tapia P."/>
            <person name="Veloso J."/>
            <person name="Silva-Moreno E."/>
            <person name="Staats M."/>
            <person name="Valdes J.H."/>
            <person name="Van Kan J.A.L."/>
        </authorList>
    </citation>
    <scope>NUCLEOTIDE SEQUENCE [LARGE SCALE GENOMIC DNA]</scope>
    <source>
        <strain evidence="1 2">Bt9001</strain>
    </source>
</reference>
<evidence type="ECO:0000313" key="1">
    <source>
        <dbReference type="EMBL" id="TGO13365.1"/>
    </source>
</evidence>
<name>A0A4Z1EM20_9HELO</name>
<dbReference type="AlphaFoldDB" id="A0A4Z1EM20"/>
<dbReference type="Proteomes" id="UP000297777">
    <property type="component" value="Unassembled WGS sequence"/>
</dbReference>
<evidence type="ECO:0000313" key="2">
    <source>
        <dbReference type="Proteomes" id="UP000297777"/>
    </source>
</evidence>
<comment type="caution">
    <text evidence="1">The sequence shown here is derived from an EMBL/GenBank/DDBJ whole genome shotgun (WGS) entry which is preliminary data.</text>
</comment>
<gene>
    <name evidence="1" type="ORF">BTUL_0071g00430</name>
</gene>
<proteinExistence type="predicted"/>
<accession>A0A4Z1EM20</accession>
<protein>
    <submittedName>
        <fullName evidence="1">Uncharacterized protein</fullName>
    </submittedName>
</protein>
<dbReference type="EMBL" id="PQXH01000071">
    <property type="protein sequence ID" value="TGO13365.1"/>
    <property type="molecule type" value="Genomic_DNA"/>
</dbReference>
<keyword evidence="2" id="KW-1185">Reference proteome</keyword>